<evidence type="ECO:0000259" key="6">
    <source>
        <dbReference type="PROSITE" id="PS50240"/>
    </source>
</evidence>
<name>A0AAW0WBW8_CHEQU</name>
<evidence type="ECO:0000313" key="7">
    <source>
        <dbReference type="EMBL" id="KAK8728842.1"/>
    </source>
</evidence>
<evidence type="ECO:0000256" key="1">
    <source>
        <dbReference type="ARBA" id="ARBA00022729"/>
    </source>
</evidence>
<keyword evidence="8" id="KW-1185">Reference proteome</keyword>
<dbReference type="Pfam" id="PF00089">
    <property type="entry name" value="Trypsin"/>
    <property type="match status" value="1"/>
</dbReference>
<comment type="similarity">
    <text evidence="4">Belongs to the peptidase S1 family. CLIP subfamily.</text>
</comment>
<dbReference type="PROSITE" id="PS00134">
    <property type="entry name" value="TRYPSIN_HIS"/>
    <property type="match status" value="1"/>
</dbReference>
<evidence type="ECO:0000256" key="5">
    <source>
        <dbReference type="SAM" id="MobiDB-lite"/>
    </source>
</evidence>
<dbReference type="SUPFAM" id="SSF50494">
    <property type="entry name" value="Trypsin-like serine proteases"/>
    <property type="match status" value="1"/>
</dbReference>
<dbReference type="GO" id="GO:0006508">
    <property type="term" value="P:proteolysis"/>
    <property type="evidence" value="ECO:0007669"/>
    <property type="project" value="InterPro"/>
</dbReference>
<dbReference type="PANTHER" id="PTHR24258">
    <property type="entry name" value="SERINE PROTEASE-RELATED"/>
    <property type="match status" value="1"/>
</dbReference>
<dbReference type="PROSITE" id="PS50240">
    <property type="entry name" value="TRYPSIN_DOM"/>
    <property type="match status" value="1"/>
</dbReference>
<proteinExistence type="inferred from homology"/>
<dbReference type="PRINTS" id="PR00722">
    <property type="entry name" value="CHYMOTRYPSIN"/>
</dbReference>
<dbReference type="InterPro" id="IPR043504">
    <property type="entry name" value="Peptidase_S1_PA_chymotrypsin"/>
</dbReference>
<comment type="caution">
    <text evidence="7">The sequence shown here is derived from an EMBL/GenBank/DDBJ whole genome shotgun (WGS) entry which is preliminary data.</text>
</comment>
<keyword evidence="1" id="KW-0732">Signal</keyword>
<feature type="region of interest" description="Disordered" evidence="5">
    <location>
        <begin position="1"/>
        <end position="23"/>
    </location>
</feature>
<feature type="domain" description="Peptidase S1" evidence="6">
    <location>
        <begin position="77"/>
        <end position="181"/>
    </location>
</feature>
<keyword evidence="3" id="KW-0325">Glycoprotein</keyword>
<dbReference type="InterPro" id="IPR018114">
    <property type="entry name" value="TRYPSIN_HIS"/>
</dbReference>
<gene>
    <name evidence="7" type="ORF">OTU49_017470</name>
</gene>
<dbReference type="AlphaFoldDB" id="A0AAW0WBW8"/>
<dbReference type="Proteomes" id="UP001445076">
    <property type="component" value="Unassembled WGS sequence"/>
</dbReference>
<sequence>SGNDKRDRRATPHQGDSSINSTLDIQGRAYSHSAGLYGCPTGYVCCRSPRPPPTSSRNSCGRRHASGAVPRIKTPQYVKGDTDFGEYPWHVAILRRTDKYVCGGALIDERHVLTAAHCVHGMSGNEVKVRLGEWDVHSHTEFYHHLDMSTDFMVIHPDYYAGNLHNDIALIRLYRYLDLLS</sequence>
<dbReference type="InterPro" id="IPR001254">
    <property type="entry name" value="Trypsin_dom"/>
</dbReference>
<feature type="non-terminal residue" evidence="7">
    <location>
        <position position="181"/>
    </location>
</feature>
<accession>A0AAW0WBW8</accession>
<dbReference type="FunFam" id="2.40.10.10:FF:000028">
    <property type="entry name" value="Serine protease easter"/>
    <property type="match status" value="1"/>
</dbReference>
<feature type="compositionally biased region" description="Basic and acidic residues" evidence="5">
    <location>
        <begin position="1"/>
        <end position="10"/>
    </location>
</feature>
<evidence type="ECO:0000313" key="8">
    <source>
        <dbReference type="Proteomes" id="UP001445076"/>
    </source>
</evidence>
<dbReference type="GO" id="GO:0004252">
    <property type="term" value="F:serine-type endopeptidase activity"/>
    <property type="evidence" value="ECO:0007669"/>
    <property type="project" value="InterPro"/>
</dbReference>
<protein>
    <recommendedName>
        <fullName evidence="6">Peptidase S1 domain-containing protein</fullName>
    </recommendedName>
</protein>
<feature type="non-terminal residue" evidence="7">
    <location>
        <position position="1"/>
    </location>
</feature>
<organism evidence="7 8">
    <name type="scientific">Cherax quadricarinatus</name>
    <name type="common">Australian red claw crayfish</name>
    <dbReference type="NCBI Taxonomy" id="27406"/>
    <lineage>
        <taxon>Eukaryota</taxon>
        <taxon>Metazoa</taxon>
        <taxon>Ecdysozoa</taxon>
        <taxon>Arthropoda</taxon>
        <taxon>Crustacea</taxon>
        <taxon>Multicrustacea</taxon>
        <taxon>Malacostraca</taxon>
        <taxon>Eumalacostraca</taxon>
        <taxon>Eucarida</taxon>
        <taxon>Decapoda</taxon>
        <taxon>Pleocyemata</taxon>
        <taxon>Astacidea</taxon>
        <taxon>Parastacoidea</taxon>
        <taxon>Parastacidae</taxon>
        <taxon>Cherax</taxon>
    </lineage>
</organism>
<evidence type="ECO:0000256" key="3">
    <source>
        <dbReference type="ARBA" id="ARBA00023180"/>
    </source>
</evidence>
<dbReference type="EMBL" id="JARKIK010000070">
    <property type="protein sequence ID" value="KAK8728842.1"/>
    <property type="molecule type" value="Genomic_DNA"/>
</dbReference>
<evidence type="ECO:0000256" key="2">
    <source>
        <dbReference type="ARBA" id="ARBA00023157"/>
    </source>
</evidence>
<dbReference type="InterPro" id="IPR001314">
    <property type="entry name" value="Peptidase_S1A"/>
</dbReference>
<reference evidence="7 8" key="1">
    <citation type="journal article" date="2024" name="BMC Genomics">
        <title>Genome assembly of redclaw crayfish (Cherax quadricarinatus) provides insights into its immune adaptation and hypoxia tolerance.</title>
        <authorList>
            <person name="Liu Z."/>
            <person name="Zheng J."/>
            <person name="Li H."/>
            <person name="Fang K."/>
            <person name="Wang S."/>
            <person name="He J."/>
            <person name="Zhou D."/>
            <person name="Weng S."/>
            <person name="Chi M."/>
            <person name="Gu Z."/>
            <person name="He J."/>
            <person name="Li F."/>
            <person name="Wang M."/>
        </authorList>
    </citation>
    <scope>NUCLEOTIDE SEQUENCE [LARGE SCALE GENOMIC DNA]</scope>
    <source>
        <strain evidence="7">ZL_2023a</strain>
    </source>
</reference>
<evidence type="ECO:0000256" key="4">
    <source>
        <dbReference type="ARBA" id="ARBA00024195"/>
    </source>
</evidence>
<keyword evidence="2" id="KW-1015">Disulfide bond</keyword>
<dbReference type="Gene3D" id="2.40.10.10">
    <property type="entry name" value="Trypsin-like serine proteases"/>
    <property type="match status" value="1"/>
</dbReference>
<dbReference type="InterPro" id="IPR009003">
    <property type="entry name" value="Peptidase_S1_PA"/>
</dbReference>
<feature type="compositionally biased region" description="Polar residues" evidence="5">
    <location>
        <begin position="14"/>
        <end position="23"/>
    </location>
</feature>